<name>G9N0K1_HYPVG</name>
<protein>
    <submittedName>
        <fullName evidence="1">Uncharacterized protein</fullName>
    </submittedName>
</protein>
<dbReference type="GeneID" id="25791878"/>
<dbReference type="Proteomes" id="UP000007115">
    <property type="component" value="Unassembled WGS sequence"/>
</dbReference>
<evidence type="ECO:0000313" key="1">
    <source>
        <dbReference type="EMBL" id="EHK19883.1"/>
    </source>
</evidence>
<dbReference type="HOGENOM" id="CLU_3050622_0_0_1"/>
<comment type="caution">
    <text evidence="1">The sequence shown here is derived from an EMBL/GenBank/DDBJ whole genome shotgun (WGS) entry which is preliminary data.</text>
</comment>
<proteinExistence type="predicted"/>
<dbReference type="RefSeq" id="XP_013954079.1">
    <property type="nucleotide sequence ID" value="XM_014098604.1"/>
</dbReference>
<dbReference type="AlphaFoldDB" id="G9N0K1"/>
<dbReference type="VEuPathDB" id="FungiDB:TRIVIDRAFT_224543"/>
<keyword evidence="2" id="KW-1185">Reference proteome</keyword>
<evidence type="ECO:0000313" key="2">
    <source>
        <dbReference type="Proteomes" id="UP000007115"/>
    </source>
</evidence>
<accession>G9N0K1</accession>
<sequence>MATLTSDLGPASIVVLTAANGYIVNGLNDFGFRVNYALGNKWDCCLHWERRRDS</sequence>
<gene>
    <name evidence="1" type="ORF">TRIVIDRAFT_224543</name>
</gene>
<dbReference type="EMBL" id="ABDF02000082">
    <property type="protein sequence ID" value="EHK19883.1"/>
    <property type="molecule type" value="Genomic_DNA"/>
</dbReference>
<organism evidence="1 2">
    <name type="scientific">Hypocrea virens (strain Gv29-8 / FGSC 10586)</name>
    <name type="common">Gliocladium virens</name>
    <name type="synonym">Trichoderma virens</name>
    <dbReference type="NCBI Taxonomy" id="413071"/>
    <lineage>
        <taxon>Eukaryota</taxon>
        <taxon>Fungi</taxon>
        <taxon>Dikarya</taxon>
        <taxon>Ascomycota</taxon>
        <taxon>Pezizomycotina</taxon>
        <taxon>Sordariomycetes</taxon>
        <taxon>Hypocreomycetidae</taxon>
        <taxon>Hypocreales</taxon>
        <taxon>Hypocreaceae</taxon>
        <taxon>Trichoderma</taxon>
    </lineage>
</organism>
<dbReference type="InParanoid" id="G9N0K1"/>
<reference evidence="1 2" key="1">
    <citation type="journal article" date="2011" name="Genome Biol.">
        <title>Comparative genome sequence analysis underscores mycoparasitism as the ancestral life style of Trichoderma.</title>
        <authorList>
            <person name="Kubicek C.P."/>
            <person name="Herrera-Estrella A."/>
            <person name="Seidl-Seiboth V."/>
            <person name="Martinez D.A."/>
            <person name="Druzhinina I.S."/>
            <person name="Thon M."/>
            <person name="Zeilinger S."/>
            <person name="Casas-Flores S."/>
            <person name="Horwitz B.A."/>
            <person name="Mukherjee P.K."/>
            <person name="Mukherjee M."/>
            <person name="Kredics L."/>
            <person name="Alcaraz L.D."/>
            <person name="Aerts A."/>
            <person name="Antal Z."/>
            <person name="Atanasova L."/>
            <person name="Cervantes-Badillo M.G."/>
            <person name="Challacombe J."/>
            <person name="Chertkov O."/>
            <person name="McCluskey K."/>
            <person name="Coulpier F."/>
            <person name="Deshpande N."/>
            <person name="von Doehren H."/>
            <person name="Ebbole D.J."/>
            <person name="Esquivel-Naranjo E.U."/>
            <person name="Fekete E."/>
            <person name="Flipphi M."/>
            <person name="Glaser F."/>
            <person name="Gomez-Rodriguez E.Y."/>
            <person name="Gruber S."/>
            <person name="Han C."/>
            <person name="Henrissat B."/>
            <person name="Hermosa R."/>
            <person name="Hernandez-Onate M."/>
            <person name="Karaffa L."/>
            <person name="Kosti I."/>
            <person name="Le Crom S."/>
            <person name="Lindquist E."/>
            <person name="Lucas S."/>
            <person name="Luebeck M."/>
            <person name="Luebeck P.S."/>
            <person name="Margeot A."/>
            <person name="Metz B."/>
            <person name="Misra M."/>
            <person name="Nevalainen H."/>
            <person name="Omann M."/>
            <person name="Packer N."/>
            <person name="Perrone G."/>
            <person name="Uresti-Rivera E.E."/>
            <person name="Salamov A."/>
            <person name="Schmoll M."/>
            <person name="Seiboth B."/>
            <person name="Shapiro H."/>
            <person name="Sukno S."/>
            <person name="Tamayo-Ramos J.A."/>
            <person name="Tisch D."/>
            <person name="Wiest A."/>
            <person name="Wilkinson H.H."/>
            <person name="Zhang M."/>
            <person name="Coutinho P.M."/>
            <person name="Kenerley C.M."/>
            <person name="Monte E."/>
            <person name="Baker S.E."/>
            <person name="Grigoriev I.V."/>
        </authorList>
    </citation>
    <scope>NUCLEOTIDE SEQUENCE [LARGE SCALE GENOMIC DNA]</scope>
    <source>
        <strain evidence="2">Gv29-8 / FGSC 10586</strain>
    </source>
</reference>